<feature type="region of interest" description="Disordered" evidence="1">
    <location>
        <begin position="31"/>
        <end position="51"/>
    </location>
</feature>
<reference evidence="2" key="1">
    <citation type="submission" date="2018-04" db="EMBL/GenBank/DDBJ databases">
        <title>Transcriptome assembly of Sipha flava.</title>
        <authorList>
            <person name="Scully E.D."/>
            <person name="Geib S.M."/>
            <person name="Palmer N.A."/>
            <person name="Koch K."/>
            <person name="Bradshaw J."/>
            <person name="Heng-Moss T."/>
            <person name="Sarath G."/>
        </authorList>
    </citation>
    <scope>NUCLEOTIDE SEQUENCE</scope>
</reference>
<dbReference type="EMBL" id="GGMS01015861">
    <property type="protein sequence ID" value="MBY85064.1"/>
    <property type="molecule type" value="Transcribed_RNA"/>
</dbReference>
<dbReference type="AlphaFoldDB" id="A0A2S2R529"/>
<proteinExistence type="predicted"/>
<accession>A0A2S2R529</accession>
<evidence type="ECO:0000256" key="1">
    <source>
        <dbReference type="SAM" id="MobiDB-lite"/>
    </source>
</evidence>
<dbReference type="PROSITE" id="PS51257">
    <property type="entry name" value="PROKAR_LIPOPROTEIN"/>
    <property type="match status" value="1"/>
</dbReference>
<protein>
    <submittedName>
        <fullName evidence="2">Uncharacterized protein</fullName>
    </submittedName>
</protein>
<sequence length="107" mass="12043">MEIRLEALAAARSLHTRTDTAVTSHVVAGCRKNNGRNQTNLRHRSHGTRDRRTDINKRARTRAAGPQYPIDKCDARTRAHQYISPVCPSSATITDPKAVRVTKTRRK</sequence>
<name>A0A2S2R529_9HEMI</name>
<evidence type="ECO:0000313" key="2">
    <source>
        <dbReference type="EMBL" id="MBY85064.1"/>
    </source>
</evidence>
<organism evidence="2">
    <name type="scientific">Sipha flava</name>
    <name type="common">yellow sugarcane aphid</name>
    <dbReference type="NCBI Taxonomy" id="143950"/>
    <lineage>
        <taxon>Eukaryota</taxon>
        <taxon>Metazoa</taxon>
        <taxon>Ecdysozoa</taxon>
        <taxon>Arthropoda</taxon>
        <taxon>Hexapoda</taxon>
        <taxon>Insecta</taxon>
        <taxon>Pterygota</taxon>
        <taxon>Neoptera</taxon>
        <taxon>Paraneoptera</taxon>
        <taxon>Hemiptera</taxon>
        <taxon>Sternorrhyncha</taxon>
        <taxon>Aphidomorpha</taxon>
        <taxon>Aphidoidea</taxon>
        <taxon>Aphididae</taxon>
        <taxon>Sipha</taxon>
    </lineage>
</organism>
<gene>
    <name evidence="2" type="ORF">g.168628</name>
</gene>